<feature type="domain" description="DUF4136" evidence="2">
    <location>
        <begin position="44"/>
        <end position="192"/>
    </location>
</feature>
<dbReference type="RefSeq" id="WP_096613102.1">
    <property type="nucleotide sequence ID" value="NZ_NWVD01000006.1"/>
</dbReference>
<name>A0A2A4HWG0_9SPHN</name>
<feature type="signal peptide" evidence="1">
    <location>
        <begin position="1"/>
        <end position="19"/>
    </location>
</feature>
<accession>A0A2A4HWG0</accession>
<proteinExistence type="predicted"/>
<evidence type="ECO:0000256" key="1">
    <source>
        <dbReference type="SAM" id="SignalP"/>
    </source>
</evidence>
<dbReference type="AlphaFoldDB" id="A0A2A4HWG0"/>
<reference evidence="3 4" key="1">
    <citation type="submission" date="2017-09" db="EMBL/GenBank/DDBJ databases">
        <title>Sphingomonas ginsenosidimutans KACC 14949, whole genome shotgun sequence.</title>
        <authorList>
            <person name="Feng G."/>
            <person name="Zhu H."/>
        </authorList>
    </citation>
    <scope>NUCLEOTIDE SEQUENCE [LARGE SCALE GENOMIC DNA]</scope>
    <source>
        <strain evidence="3 4">KACC 14949</strain>
    </source>
</reference>
<protein>
    <recommendedName>
        <fullName evidence="2">DUF4136 domain-containing protein</fullName>
    </recommendedName>
</protein>
<feature type="chain" id="PRO_5012788403" description="DUF4136 domain-containing protein" evidence="1">
    <location>
        <begin position="20"/>
        <end position="201"/>
    </location>
</feature>
<keyword evidence="4" id="KW-1185">Reference proteome</keyword>
<dbReference type="InterPro" id="IPR025411">
    <property type="entry name" value="DUF4136"/>
</dbReference>
<keyword evidence="1" id="KW-0732">Signal</keyword>
<dbReference type="Proteomes" id="UP000218784">
    <property type="component" value="Unassembled WGS sequence"/>
</dbReference>
<sequence length="201" mass="20411">MRRAVLFPLTAALALSACATGPQRFPVEATRFHYDAVKQRGTVSVEPLQGAASASLEYKTYAAAVQAELLKLGFTNPAPGATAQFIVTVGFTRTDRALPPRRSPITIGLGGGVGGGGWRSGGGVGGGVSFPVGGGGAGRGAIVTELAVRIRQGGDAIWEGQAQSLTDTSAPDADVASVAARLASALFKDFPGESGRTIEVK</sequence>
<dbReference type="PROSITE" id="PS51257">
    <property type="entry name" value="PROKAR_LIPOPROTEIN"/>
    <property type="match status" value="1"/>
</dbReference>
<evidence type="ECO:0000313" key="3">
    <source>
        <dbReference type="EMBL" id="PCG08361.1"/>
    </source>
</evidence>
<dbReference type="EMBL" id="NWVD01000006">
    <property type="protein sequence ID" value="PCG08361.1"/>
    <property type="molecule type" value="Genomic_DNA"/>
</dbReference>
<evidence type="ECO:0000259" key="2">
    <source>
        <dbReference type="Pfam" id="PF13590"/>
    </source>
</evidence>
<evidence type="ECO:0000313" key="4">
    <source>
        <dbReference type="Proteomes" id="UP000218784"/>
    </source>
</evidence>
<dbReference type="Pfam" id="PF13590">
    <property type="entry name" value="DUF4136"/>
    <property type="match status" value="1"/>
</dbReference>
<comment type="caution">
    <text evidence="3">The sequence shown here is derived from an EMBL/GenBank/DDBJ whole genome shotgun (WGS) entry which is preliminary data.</text>
</comment>
<gene>
    <name evidence="3" type="ORF">COA17_13410</name>
</gene>
<organism evidence="3 4">
    <name type="scientific">Sphingomonas ginsenosidimutans</name>
    <dbReference type="NCBI Taxonomy" id="862134"/>
    <lineage>
        <taxon>Bacteria</taxon>
        <taxon>Pseudomonadati</taxon>
        <taxon>Pseudomonadota</taxon>
        <taxon>Alphaproteobacteria</taxon>
        <taxon>Sphingomonadales</taxon>
        <taxon>Sphingomonadaceae</taxon>
        <taxon>Sphingomonas</taxon>
    </lineage>
</organism>